<organism evidence="2">
    <name type="scientific">Pseudomonas sp. Hg7Tf</name>
    <dbReference type="NCBI Taxonomy" id="3236988"/>
    <lineage>
        <taxon>Bacteria</taxon>
        <taxon>Pseudomonadati</taxon>
        <taxon>Pseudomonadota</taxon>
        <taxon>Gammaproteobacteria</taxon>
        <taxon>Pseudomonadales</taxon>
        <taxon>Pseudomonadaceae</taxon>
        <taxon>Pseudomonas</taxon>
    </lineage>
</organism>
<gene>
    <name evidence="2" type="ORF">AB4Y39_26205</name>
</gene>
<evidence type="ECO:0000313" key="2">
    <source>
        <dbReference type="EMBL" id="XDK37131.1"/>
    </source>
</evidence>
<keyword evidence="1" id="KW-0732">Signal</keyword>
<protein>
    <submittedName>
        <fullName evidence="2">Uncharacterized protein</fullName>
    </submittedName>
</protein>
<reference evidence="2" key="1">
    <citation type="submission" date="2024-07" db="EMBL/GenBank/DDBJ databases">
        <title>Identification and characteristics of a novel species of coltsfoot's symbiotic bacteria.</title>
        <authorList>
            <person name="Juszczyk A."/>
            <person name="Jasielczuk I."/>
            <person name="Gurgul A."/>
            <person name="Rogala M."/>
            <person name="Kowalczyk A."/>
            <person name="Szmatola T."/>
            <person name="Kosecka-Strojek M."/>
            <person name="Arent Z."/>
            <person name="Latowski D."/>
        </authorList>
    </citation>
    <scope>NUCLEOTIDE SEQUENCE</scope>
    <source>
        <strain evidence="2">Hg7Tf</strain>
    </source>
</reference>
<feature type="signal peptide" evidence="1">
    <location>
        <begin position="1"/>
        <end position="20"/>
    </location>
</feature>
<sequence>MKAIGFILLGCAAFTSLAQASSDQAWNAYYAQINEHCIAASGLKNVTVLGKPAEFDDRVGYSALLLEGHYPQKHMNNRKGTELCLYERQRKAAFVTEWAPAKP</sequence>
<feature type="chain" id="PRO_5044285218" evidence="1">
    <location>
        <begin position="21"/>
        <end position="103"/>
    </location>
</feature>
<dbReference type="AlphaFoldDB" id="A0AB39I4M0"/>
<accession>A0AB39I4M0</accession>
<name>A0AB39I4M0_9PSED</name>
<dbReference type="EMBL" id="CP162607">
    <property type="protein sequence ID" value="XDK37131.1"/>
    <property type="molecule type" value="Genomic_DNA"/>
</dbReference>
<dbReference type="RefSeq" id="WP_280043288.1">
    <property type="nucleotide sequence ID" value="NZ_CP162607.1"/>
</dbReference>
<proteinExistence type="predicted"/>
<evidence type="ECO:0000256" key="1">
    <source>
        <dbReference type="SAM" id="SignalP"/>
    </source>
</evidence>